<feature type="region of interest" description="Disordered" evidence="1">
    <location>
        <begin position="33"/>
        <end position="162"/>
    </location>
</feature>
<dbReference type="Proteomes" id="UP001443914">
    <property type="component" value="Unassembled WGS sequence"/>
</dbReference>
<feature type="compositionally biased region" description="Gly residues" evidence="1">
    <location>
        <begin position="139"/>
        <end position="153"/>
    </location>
</feature>
<evidence type="ECO:0000313" key="3">
    <source>
        <dbReference type="EMBL" id="KAK9699859.1"/>
    </source>
</evidence>
<evidence type="ECO:0000256" key="1">
    <source>
        <dbReference type="SAM" id="MobiDB-lite"/>
    </source>
</evidence>
<keyword evidence="4" id="KW-1185">Reference proteome</keyword>
<dbReference type="EMBL" id="JBDFQZ010000008">
    <property type="protein sequence ID" value="KAK9699859.1"/>
    <property type="molecule type" value="Genomic_DNA"/>
</dbReference>
<feature type="signal peptide" evidence="2">
    <location>
        <begin position="1"/>
        <end position="33"/>
    </location>
</feature>
<feature type="chain" id="PRO_5043688035" evidence="2">
    <location>
        <begin position="34"/>
        <end position="162"/>
    </location>
</feature>
<sequence length="162" mass="16758">MNNSSKKCCPLLLCTLFLAIMATLIMTSDPVFGSRSLARPSNRKNDVTPNNIKPKDVHRSRKLDQQLPPAYGQPSGGSYKLPTPPGYRYGQPGGGRYGPPIPLAYGQPGGGSYGPPIPPAYGQPGGGSYGPPIPPAYGQPGGGGYYTPPGGGYSPPVTTTAP</sequence>
<evidence type="ECO:0000256" key="2">
    <source>
        <dbReference type="SAM" id="SignalP"/>
    </source>
</evidence>
<organism evidence="3 4">
    <name type="scientific">Saponaria officinalis</name>
    <name type="common">Common soapwort</name>
    <name type="synonym">Lychnis saponaria</name>
    <dbReference type="NCBI Taxonomy" id="3572"/>
    <lineage>
        <taxon>Eukaryota</taxon>
        <taxon>Viridiplantae</taxon>
        <taxon>Streptophyta</taxon>
        <taxon>Embryophyta</taxon>
        <taxon>Tracheophyta</taxon>
        <taxon>Spermatophyta</taxon>
        <taxon>Magnoliopsida</taxon>
        <taxon>eudicotyledons</taxon>
        <taxon>Gunneridae</taxon>
        <taxon>Pentapetalae</taxon>
        <taxon>Caryophyllales</taxon>
        <taxon>Caryophyllaceae</taxon>
        <taxon>Caryophylleae</taxon>
        <taxon>Saponaria</taxon>
    </lineage>
</organism>
<keyword evidence="2" id="KW-0732">Signal</keyword>
<protein>
    <submittedName>
        <fullName evidence="3">Uncharacterized protein</fullName>
    </submittedName>
</protein>
<gene>
    <name evidence="3" type="ORF">RND81_08G200000</name>
</gene>
<reference evidence="3" key="1">
    <citation type="submission" date="2024-03" db="EMBL/GenBank/DDBJ databases">
        <title>WGS assembly of Saponaria officinalis var. Norfolk2.</title>
        <authorList>
            <person name="Jenkins J."/>
            <person name="Shu S."/>
            <person name="Grimwood J."/>
            <person name="Barry K."/>
            <person name="Goodstein D."/>
            <person name="Schmutz J."/>
            <person name="Leebens-Mack J."/>
            <person name="Osbourn A."/>
        </authorList>
    </citation>
    <scope>NUCLEOTIDE SEQUENCE [LARGE SCALE GENOMIC DNA]</scope>
    <source>
        <strain evidence="3">JIC</strain>
    </source>
</reference>
<comment type="caution">
    <text evidence="3">The sequence shown here is derived from an EMBL/GenBank/DDBJ whole genome shotgun (WGS) entry which is preliminary data.</text>
</comment>
<dbReference type="AlphaFoldDB" id="A0AAW1JBC2"/>
<proteinExistence type="predicted"/>
<evidence type="ECO:0000313" key="4">
    <source>
        <dbReference type="Proteomes" id="UP001443914"/>
    </source>
</evidence>
<name>A0AAW1JBC2_SAPOF</name>
<accession>A0AAW1JBC2</accession>